<dbReference type="GO" id="GO:0000045">
    <property type="term" value="P:autophagosome assembly"/>
    <property type="evidence" value="ECO:0007669"/>
    <property type="project" value="TreeGrafter"/>
</dbReference>
<evidence type="ECO:0000256" key="6">
    <source>
        <dbReference type="ARBA" id="ARBA00029833"/>
    </source>
</evidence>
<proteinExistence type="inferred from homology"/>
<evidence type="ECO:0000313" key="8">
    <source>
        <dbReference type="Proteomes" id="UP000481153"/>
    </source>
</evidence>
<keyword evidence="4" id="KW-0833">Ubl conjugation pathway</keyword>
<dbReference type="EMBL" id="VJMJ01000089">
    <property type="protein sequence ID" value="KAF0736502.1"/>
    <property type="molecule type" value="Genomic_DNA"/>
</dbReference>
<dbReference type="Pfam" id="PF03987">
    <property type="entry name" value="Autophagy_act_C"/>
    <property type="match status" value="1"/>
</dbReference>
<dbReference type="GO" id="GO:0032446">
    <property type="term" value="P:protein modification by small protein conjugation"/>
    <property type="evidence" value="ECO:0007669"/>
    <property type="project" value="TreeGrafter"/>
</dbReference>
<dbReference type="Gene3D" id="3.30.1460.50">
    <property type="match status" value="1"/>
</dbReference>
<keyword evidence="3" id="KW-0808">Transferase</keyword>
<reference evidence="7 8" key="1">
    <citation type="submission" date="2019-07" db="EMBL/GenBank/DDBJ databases">
        <title>Genomics analysis of Aphanomyces spp. identifies a new class of oomycete effector associated with host adaptation.</title>
        <authorList>
            <person name="Gaulin E."/>
        </authorList>
    </citation>
    <scope>NUCLEOTIDE SEQUENCE [LARGE SCALE GENOMIC DNA]</scope>
    <source>
        <strain evidence="7 8">ATCC 201684</strain>
    </source>
</reference>
<dbReference type="AlphaFoldDB" id="A0A6G0X972"/>
<evidence type="ECO:0000256" key="2">
    <source>
        <dbReference type="ARBA" id="ARBA00021099"/>
    </source>
</evidence>
<dbReference type="GO" id="GO:0005829">
    <property type="term" value="C:cytosol"/>
    <property type="evidence" value="ECO:0007669"/>
    <property type="project" value="TreeGrafter"/>
</dbReference>
<keyword evidence="5" id="KW-0072">Autophagy</keyword>
<name>A0A6G0X972_9STRA</name>
<sequence length="223" mass="25182">MINMTWDDFRDAATALLELQDQLRVTKHPVTKQWNWTWESAPTTTRLLHIYPGYGFLASRNNIRRYQPQPFEDSSAAADDEDVIDDVDPGLLEQPMDPCMFSYEFHIVYSPIYRLPVLFLQGSHLDGTPLTTSQVQAHLSQQFIDGTKFVSQDEHPVLGVPFYFVHPCETSACLSLLLENQAIPCPLQVLLSWMSLLAPWSAIPVHLPQPPSDIETASIAGVM</sequence>
<keyword evidence="8" id="KW-1185">Reference proteome</keyword>
<protein>
    <recommendedName>
        <fullName evidence="2">Ubiquitin-like-conjugating enzyme ATG10</fullName>
    </recommendedName>
    <alternativeName>
        <fullName evidence="6">Autophagy-related protein 10</fullName>
    </alternativeName>
</protein>
<evidence type="ECO:0000256" key="3">
    <source>
        <dbReference type="ARBA" id="ARBA00022679"/>
    </source>
</evidence>
<dbReference type="VEuPathDB" id="FungiDB:AeMF1_020100"/>
<dbReference type="InterPro" id="IPR007135">
    <property type="entry name" value="Atg3/Atg10"/>
</dbReference>
<dbReference type="Proteomes" id="UP000481153">
    <property type="component" value="Unassembled WGS sequence"/>
</dbReference>
<evidence type="ECO:0000256" key="4">
    <source>
        <dbReference type="ARBA" id="ARBA00022786"/>
    </source>
</evidence>
<dbReference type="PANTHER" id="PTHR14957">
    <property type="entry name" value="UBIQUITIN-LIKE-CONJUGATING ENZYME ATG10"/>
    <property type="match status" value="1"/>
</dbReference>
<comment type="caution">
    <text evidence="7">The sequence shown here is derived from an EMBL/GenBank/DDBJ whole genome shotgun (WGS) entry which is preliminary data.</text>
</comment>
<evidence type="ECO:0000313" key="7">
    <source>
        <dbReference type="EMBL" id="KAF0736502.1"/>
    </source>
</evidence>
<accession>A0A6G0X972</accession>
<evidence type="ECO:0000256" key="1">
    <source>
        <dbReference type="ARBA" id="ARBA00005696"/>
    </source>
</evidence>
<comment type="similarity">
    <text evidence="1">Belongs to the ATG10 family.</text>
</comment>
<dbReference type="GO" id="GO:0000422">
    <property type="term" value="P:autophagy of mitochondrion"/>
    <property type="evidence" value="ECO:0007669"/>
    <property type="project" value="TreeGrafter"/>
</dbReference>
<dbReference type="GO" id="GO:0061651">
    <property type="term" value="F:Atg12 conjugating enzyme activity"/>
    <property type="evidence" value="ECO:0007669"/>
    <property type="project" value="TreeGrafter"/>
</dbReference>
<dbReference type="PANTHER" id="PTHR14957:SF1">
    <property type="entry name" value="UBIQUITIN-LIKE-CONJUGATING ENZYME ATG10"/>
    <property type="match status" value="1"/>
</dbReference>
<organism evidence="7 8">
    <name type="scientific">Aphanomyces euteiches</name>
    <dbReference type="NCBI Taxonomy" id="100861"/>
    <lineage>
        <taxon>Eukaryota</taxon>
        <taxon>Sar</taxon>
        <taxon>Stramenopiles</taxon>
        <taxon>Oomycota</taxon>
        <taxon>Saprolegniomycetes</taxon>
        <taxon>Saprolegniales</taxon>
        <taxon>Verrucalvaceae</taxon>
        <taxon>Aphanomyces</taxon>
    </lineage>
</organism>
<evidence type="ECO:0000256" key="5">
    <source>
        <dbReference type="ARBA" id="ARBA00023006"/>
    </source>
</evidence>
<gene>
    <name evidence="7" type="ORF">Ae201684_007512</name>
</gene>